<accession>A0A5B6WGS5</accession>
<dbReference type="GO" id="GO:0003676">
    <property type="term" value="F:nucleic acid binding"/>
    <property type="evidence" value="ECO:0007669"/>
    <property type="project" value="InterPro"/>
</dbReference>
<dbReference type="EMBL" id="SMMG02000003">
    <property type="protein sequence ID" value="KAA3480544.1"/>
    <property type="molecule type" value="Genomic_DNA"/>
</dbReference>
<evidence type="ECO:0000256" key="1">
    <source>
        <dbReference type="SAM" id="MobiDB-lite"/>
    </source>
</evidence>
<feature type="region of interest" description="Disordered" evidence="1">
    <location>
        <begin position="166"/>
        <end position="185"/>
    </location>
</feature>
<reference evidence="4" key="1">
    <citation type="journal article" date="2019" name="Plant Biotechnol. J.">
        <title>Genome sequencing of the Australian wild diploid species Gossypium australe highlights disease resistance and delayed gland morphogenesis.</title>
        <authorList>
            <person name="Cai Y."/>
            <person name="Cai X."/>
            <person name="Wang Q."/>
            <person name="Wang P."/>
            <person name="Zhang Y."/>
            <person name="Cai C."/>
            <person name="Xu Y."/>
            <person name="Wang K."/>
            <person name="Zhou Z."/>
            <person name="Wang C."/>
            <person name="Geng S."/>
            <person name="Li B."/>
            <person name="Dong Q."/>
            <person name="Hou Y."/>
            <person name="Wang H."/>
            <person name="Ai P."/>
            <person name="Liu Z."/>
            <person name="Yi F."/>
            <person name="Sun M."/>
            <person name="An G."/>
            <person name="Cheng J."/>
            <person name="Zhang Y."/>
            <person name="Shi Q."/>
            <person name="Xie Y."/>
            <person name="Shi X."/>
            <person name="Chang Y."/>
            <person name="Huang F."/>
            <person name="Chen Y."/>
            <person name="Hong S."/>
            <person name="Mi L."/>
            <person name="Sun Q."/>
            <person name="Zhang L."/>
            <person name="Zhou B."/>
            <person name="Peng R."/>
            <person name="Zhang X."/>
            <person name="Liu F."/>
        </authorList>
    </citation>
    <scope>NUCLEOTIDE SEQUENCE [LARGE SCALE GENOMIC DNA]</scope>
    <source>
        <strain evidence="4">cv. PA1801</strain>
    </source>
</reference>
<proteinExistence type="predicted"/>
<sequence length="291" mass="33327">MKVVMQRRFIPSCYHRELYQKPKNLTQGTTSVEDYYKEMEVAMIRVDVQEDREATMARFLAGLNRDIDNVVDNSRRKESYEVTPLRVHPNGTKTQVRVSTNQSKEPVVPIKSNKFVAQSSKGKAPENVQSRSRDIKCFKCQGRGHIESQCLNSNTMIILPNGEIESEDEVDKNEDEVEHPSENEDEVEFAVEGEMLVVKRSLNAQNSVSEPQRKNLFYTRSHVLGKVYNIVINGESCTNVASTLMIEKLSLPTLKHPSPYKLQRLNERVELKVTKQVLIPFSIGNYHDEVL</sequence>
<dbReference type="PANTHER" id="PTHR35046:SF9">
    <property type="entry name" value="RNA-DIRECTED DNA POLYMERASE"/>
    <property type="match status" value="1"/>
</dbReference>
<gene>
    <name evidence="3" type="ORF">EPI10_020967</name>
</gene>
<organism evidence="3 4">
    <name type="scientific">Gossypium australe</name>
    <dbReference type="NCBI Taxonomy" id="47621"/>
    <lineage>
        <taxon>Eukaryota</taxon>
        <taxon>Viridiplantae</taxon>
        <taxon>Streptophyta</taxon>
        <taxon>Embryophyta</taxon>
        <taxon>Tracheophyta</taxon>
        <taxon>Spermatophyta</taxon>
        <taxon>Magnoliopsida</taxon>
        <taxon>eudicotyledons</taxon>
        <taxon>Gunneridae</taxon>
        <taxon>Pentapetalae</taxon>
        <taxon>rosids</taxon>
        <taxon>malvids</taxon>
        <taxon>Malvales</taxon>
        <taxon>Malvaceae</taxon>
        <taxon>Malvoideae</taxon>
        <taxon>Gossypium</taxon>
    </lineage>
</organism>
<feature type="domain" description="Retrotransposon gag" evidence="2">
    <location>
        <begin position="2"/>
        <end position="65"/>
    </location>
</feature>
<name>A0A5B6WGS5_9ROSI</name>
<dbReference type="GO" id="GO:0008270">
    <property type="term" value="F:zinc ion binding"/>
    <property type="evidence" value="ECO:0007669"/>
    <property type="project" value="InterPro"/>
</dbReference>
<dbReference type="SUPFAM" id="SSF57756">
    <property type="entry name" value="Retrovirus zinc finger-like domains"/>
    <property type="match status" value="1"/>
</dbReference>
<comment type="caution">
    <text evidence="3">The sequence shown here is derived from an EMBL/GenBank/DDBJ whole genome shotgun (WGS) entry which is preliminary data.</text>
</comment>
<dbReference type="OrthoDB" id="1747743at2759"/>
<dbReference type="Pfam" id="PF03732">
    <property type="entry name" value="Retrotrans_gag"/>
    <property type="match status" value="1"/>
</dbReference>
<dbReference type="PANTHER" id="PTHR35046">
    <property type="entry name" value="ZINC KNUCKLE (CCHC-TYPE) FAMILY PROTEIN"/>
    <property type="match status" value="1"/>
</dbReference>
<keyword evidence="4" id="KW-1185">Reference proteome</keyword>
<dbReference type="InterPro" id="IPR036875">
    <property type="entry name" value="Znf_CCHC_sf"/>
</dbReference>
<dbReference type="AlphaFoldDB" id="A0A5B6WGS5"/>
<protein>
    <recommendedName>
        <fullName evidence="2">Retrotransposon gag domain-containing protein</fullName>
    </recommendedName>
</protein>
<evidence type="ECO:0000313" key="4">
    <source>
        <dbReference type="Proteomes" id="UP000325315"/>
    </source>
</evidence>
<evidence type="ECO:0000259" key="2">
    <source>
        <dbReference type="Pfam" id="PF03732"/>
    </source>
</evidence>
<dbReference type="Proteomes" id="UP000325315">
    <property type="component" value="Unassembled WGS sequence"/>
</dbReference>
<evidence type="ECO:0000313" key="3">
    <source>
        <dbReference type="EMBL" id="KAA3480544.1"/>
    </source>
</evidence>
<dbReference type="InterPro" id="IPR005162">
    <property type="entry name" value="Retrotrans_gag_dom"/>
</dbReference>